<evidence type="ECO:0000256" key="3">
    <source>
        <dbReference type="ARBA" id="ARBA00022452"/>
    </source>
</evidence>
<keyword evidence="3 10" id="KW-1134">Transmembrane beta strand</keyword>
<sequence>MKPPIRWILVLALVLVSVSLAADQVRFLGRSLVEVLQEMRSDGLNLVFSSAVVSADLVVTVEPESSDAAGILGEILPPLGLAARPGPSGATLIVKASPSRPAGTLRGRILSAGLGTPIARATLQLRGTTIHGTSGPTGEYVISRVPAGVYDLVVEAPGFEEFTVSAVEIQDGAVVPLQIRLKAQPTYMAEVVVTPGKVSILRQDQTAGLAVDMDDAVLAPTLGGDVSRVVESLPGVAAADNTAAFNVRGAEARDVAMVLDGLELIEPFHLQRFQNPFSFVDAMLVDRLDFYAGAFTADFGDRHGGFVMMSTETPLVRRRNRIQVGTINSRVAIEAPLPKARGSWLVSARTWYPEELWDTLELGEGGLQPRFQDLYAKLSLNVSPRTVLSAHGLFAAERLKFSDTEDDESTDATTHSGYFWLRAQNSWTRGWYSETVLSNGRFRRTRSGVSAPEADVVSVRDNREVTFAGLKHDSTFELTDSQMLKAGFDIRWLAAEYDYFLRDEDGSDLVPAIALDPRGTSLGLYVAHRASLHPRLAAEFGLRWDKQTYAADSQLGPRVNAVWQVGEKSELRFGLGRYYQSQRIHELHVEDGEIDFLPAELSRQAEVTFDKRFASGYRLRAGAYYHTLSHLKTRYENLLNPVELYPETEADRVAVAPDKAVLQGIELFVSSPSQHPLHGWASYTLASAEDEIDGADVPRGWDQAHAVKFLIGYRNNDRWSVVLSGSAHTGWPTTPGFAGEVTLPDGSSEFQRVLGTRNSIRLADYLRLDARAVRSFHTAHGDLRLELELVNLTDRNNVCCVDDYLLLPNMDGSVDVEPELNYWLGITPTFSLLWEF</sequence>
<dbReference type="Pfam" id="PF13620">
    <property type="entry name" value="CarboxypepD_reg"/>
    <property type="match status" value="1"/>
</dbReference>
<evidence type="ECO:0000256" key="5">
    <source>
        <dbReference type="ARBA" id="ARBA00022729"/>
    </source>
</evidence>
<dbReference type="PANTHER" id="PTHR30069:SF29">
    <property type="entry name" value="HEMOGLOBIN AND HEMOGLOBIN-HAPTOGLOBIN-BINDING PROTEIN 1-RELATED"/>
    <property type="match status" value="1"/>
</dbReference>
<evidence type="ECO:0000313" key="14">
    <source>
        <dbReference type="EMBL" id="MBD3869195.1"/>
    </source>
</evidence>
<dbReference type="Proteomes" id="UP000648239">
    <property type="component" value="Unassembled WGS sequence"/>
</dbReference>
<dbReference type="Gene3D" id="2.40.170.20">
    <property type="entry name" value="TonB-dependent receptor, beta-barrel domain"/>
    <property type="match status" value="1"/>
</dbReference>
<keyword evidence="4 10" id="KW-0812">Transmembrane</keyword>
<dbReference type="GO" id="GO:0044718">
    <property type="term" value="P:siderophore transmembrane transport"/>
    <property type="evidence" value="ECO:0007669"/>
    <property type="project" value="TreeGrafter"/>
</dbReference>
<protein>
    <submittedName>
        <fullName evidence="14">TonB-dependent receptor</fullName>
    </submittedName>
</protein>
<dbReference type="InterPro" id="IPR000531">
    <property type="entry name" value="Beta-barrel_TonB"/>
</dbReference>
<evidence type="ECO:0000256" key="6">
    <source>
        <dbReference type="ARBA" id="ARBA00023077"/>
    </source>
</evidence>
<dbReference type="GO" id="GO:0009279">
    <property type="term" value="C:cell outer membrane"/>
    <property type="evidence" value="ECO:0007669"/>
    <property type="project" value="UniProtKB-SubCell"/>
</dbReference>
<dbReference type="Pfam" id="PF07715">
    <property type="entry name" value="Plug"/>
    <property type="match status" value="1"/>
</dbReference>
<comment type="similarity">
    <text evidence="10 11">Belongs to the TonB-dependent receptor family.</text>
</comment>
<dbReference type="InterPro" id="IPR039426">
    <property type="entry name" value="TonB-dep_rcpt-like"/>
</dbReference>
<dbReference type="InterPro" id="IPR012910">
    <property type="entry name" value="Plug_dom"/>
</dbReference>
<evidence type="ECO:0000256" key="7">
    <source>
        <dbReference type="ARBA" id="ARBA00023136"/>
    </source>
</evidence>
<dbReference type="SUPFAM" id="SSF49464">
    <property type="entry name" value="Carboxypeptidase regulatory domain-like"/>
    <property type="match status" value="1"/>
</dbReference>
<dbReference type="PANTHER" id="PTHR30069">
    <property type="entry name" value="TONB-DEPENDENT OUTER MEMBRANE RECEPTOR"/>
    <property type="match status" value="1"/>
</dbReference>
<evidence type="ECO:0000256" key="1">
    <source>
        <dbReference type="ARBA" id="ARBA00004571"/>
    </source>
</evidence>
<evidence type="ECO:0000256" key="10">
    <source>
        <dbReference type="PROSITE-ProRule" id="PRU01360"/>
    </source>
</evidence>
<evidence type="ECO:0000256" key="9">
    <source>
        <dbReference type="ARBA" id="ARBA00023237"/>
    </source>
</evidence>
<dbReference type="SUPFAM" id="SSF56935">
    <property type="entry name" value="Porins"/>
    <property type="match status" value="1"/>
</dbReference>
<dbReference type="InterPro" id="IPR036942">
    <property type="entry name" value="Beta-barrel_TonB_sf"/>
</dbReference>
<proteinExistence type="inferred from homology"/>
<dbReference type="AlphaFoldDB" id="A0A8J7C2F9"/>
<dbReference type="PROSITE" id="PS52016">
    <property type="entry name" value="TONB_DEPENDENT_REC_3"/>
    <property type="match status" value="1"/>
</dbReference>
<keyword evidence="9 10" id="KW-0998">Cell outer membrane</keyword>
<keyword evidence="5" id="KW-0732">Signal</keyword>
<feature type="domain" description="TonB-dependent receptor plug" evidence="13">
    <location>
        <begin position="224"/>
        <end position="303"/>
    </location>
</feature>
<evidence type="ECO:0000256" key="4">
    <source>
        <dbReference type="ARBA" id="ARBA00022692"/>
    </source>
</evidence>
<comment type="caution">
    <text evidence="14">The sequence shown here is derived from an EMBL/GenBank/DDBJ whole genome shotgun (WGS) entry which is preliminary data.</text>
</comment>
<dbReference type="Gene3D" id="2.60.40.1120">
    <property type="entry name" value="Carboxypeptidase-like, regulatory domain"/>
    <property type="match status" value="1"/>
</dbReference>
<keyword evidence="6 11" id="KW-0798">TonB box</keyword>
<reference evidence="14 15" key="1">
    <citation type="submission" date="2020-08" db="EMBL/GenBank/DDBJ databases">
        <title>Acidobacteriota in marine sediments use diverse sulfur dissimilation pathways.</title>
        <authorList>
            <person name="Wasmund K."/>
        </authorList>
    </citation>
    <scope>NUCLEOTIDE SEQUENCE [LARGE SCALE GENOMIC DNA]</scope>
    <source>
        <strain evidence="14">MAG AM4</strain>
    </source>
</reference>
<keyword evidence="7 10" id="KW-0472">Membrane</keyword>
<name>A0A8J7C2F9_9BACT</name>
<keyword evidence="2 10" id="KW-0813">Transport</keyword>
<dbReference type="InterPro" id="IPR037066">
    <property type="entry name" value="Plug_dom_sf"/>
</dbReference>
<dbReference type="Pfam" id="PF00593">
    <property type="entry name" value="TonB_dep_Rec_b-barrel"/>
    <property type="match status" value="1"/>
</dbReference>
<accession>A0A8J7C2F9</accession>
<dbReference type="Gene3D" id="2.170.130.10">
    <property type="entry name" value="TonB-dependent receptor, plug domain"/>
    <property type="match status" value="1"/>
</dbReference>
<evidence type="ECO:0000256" key="2">
    <source>
        <dbReference type="ARBA" id="ARBA00022448"/>
    </source>
</evidence>
<dbReference type="EMBL" id="JACXWD010000066">
    <property type="protein sequence ID" value="MBD3869195.1"/>
    <property type="molecule type" value="Genomic_DNA"/>
</dbReference>
<evidence type="ECO:0000259" key="12">
    <source>
        <dbReference type="Pfam" id="PF00593"/>
    </source>
</evidence>
<dbReference type="InterPro" id="IPR008969">
    <property type="entry name" value="CarboxyPept-like_regulatory"/>
</dbReference>
<feature type="domain" description="TonB-dependent receptor-like beta-barrel" evidence="12">
    <location>
        <begin position="408"/>
        <end position="792"/>
    </location>
</feature>
<evidence type="ECO:0000256" key="11">
    <source>
        <dbReference type="RuleBase" id="RU003357"/>
    </source>
</evidence>
<evidence type="ECO:0000313" key="15">
    <source>
        <dbReference type="Proteomes" id="UP000648239"/>
    </source>
</evidence>
<organism evidence="14 15">
    <name type="scientific">Candidatus Polarisedimenticola svalbardensis</name>
    <dbReference type="NCBI Taxonomy" id="2886004"/>
    <lineage>
        <taxon>Bacteria</taxon>
        <taxon>Pseudomonadati</taxon>
        <taxon>Acidobacteriota</taxon>
        <taxon>Candidatus Polarisedimenticolia</taxon>
        <taxon>Candidatus Polarisedimenticolales</taxon>
        <taxon>Candidatus Polarisedimenticolaceae</taxon>
        <taxon>Candidatus Polarisedimenticola</taxon>
    </lineage>
</organism>
<evidence type="ECO:0000259" key="13">
    <source>
        <dbReference type="Pfam" id="PF07715"/>
    </source>
</evidence>
<keyword evidence="8 14" id="KW-0675">Receptor</keyword>
<dbReference type="GO" id="GO:0015344">
    <property type="term" value="F:siderophore uptake transmembrane transporter activity"/>
    <property type="evidence" value="ECO:0007669"/>
    <property type="project" value="TreeGrafter"/>
</dbReference>
<comment type="subcellular location">
    <subcellularLocation>
        <location evidence="1 10">Cell outer membrane</location>
        <topology evidence="1 10">Multi-pass membrane protein</topology>
    </subcellularLocation>
</comment>
<evidence type="ECO:0000256" key="8">
    <source>
        <dbReference type="ARBA" id="ARBA00023170"/>
    </source>
</evidence>
<gene>
    <name evidence="14" type="ORF">IFK94_13820</name>
</gene>